<dbReference type="VEuPathDB" id="FungiDB:SMAC_05102"/>
<proteinExistence type="predicted"/>
<accession>A0A8S8ZVP0</accession>
<dbReference type="Proteomes" id="UP000433876">
    <property type="component" value="Unassembled WGS sequence"/>
</dbReference>
<feature type="compositionally biased region" description="Low complexity" evidence="1">
    <location>
        <begin position="105"/>
        <end position="120"/>
    </location>
</feature>
<evidence type="ECO:0000313" key="2">
    <source>
        <dbReference type="EMBL" id="KAA8633529.1"/>
    </source>
</evidence>
<reference evidence="2 3" key="1">
    <citation type="submission" date="2017-07" db="EMBL/GenBank/DDBJ databases">
        <title>Genome sequence of the Sordaria macrospora wild type strain R19027.</title>
        <authorList>
            <person name="Nowrousian M."/>
            <person name="Teichert I."/>
            <person name="Kueck U."/>
        </authorList>
    </citation>
    <scope>NUCLEOTIDE SEQUENCE [LARGE SCALE GENOMIC DNA]</scope>
    <source>
        <strain evidence="2 3">R19027</strain>
        <tissue evidence="2">Mycelium</tissue>
    </source>
</reference>
<feature type="compositionally biased region" description="Basic and acidic residues" evidence="1">
    <location>
        <begin position="92"/>
        <end position="102"/>
    </location>
</feature>
<gene>
    <name evidence="2" type="ORF">SMACR_05102</name>
</gene>
<protein>
    <submittedName>
        <fullName evidence="2">Uncharacterized protein</fullName>
    </submittedName>
</protein>
<name>A0A8S8ZVP0_SORMA</name>
<dbReference type="AlphaFoldDB" id="A0A8S8ZVP0"/>
<evidence type="ECO:0000256" key="1">
    <source>
        <dbReference type="SAM" id="MobiDB-lite"/>
    </source>
</evidence>
<dbReference type="EMBL" id="NMPR01000036">
    <property type="protein sequence ID" value="KAA8633529.1"/>
    <property type="molecule type" value="Genomic_DNA"/>
</dbReference>
<evidence type="ECO:0000313" key="3">
    <source>
        <dbReference type="Proteomes" id="UP000433876"/>
    </source>
</evidence>
<feature type="compositionally biased region" description="Basic and acidic residues" evidence="1">
    <location>
        <begin position="66"/>
        <end position="76"/>
    </location>
</feature>
<comment type="caution">
    <text evidence="2">The sequence shown here is derived from an EMBL/GenBank/DDBJ whole genome shotgun (WGS) entry which is preliminary data.</text>
</comment>
<feature type="region of interest" description="Disordered" evidence="1">
    <location>
        <begin position="196"/>
        <end position="216"/>
    </location>
</feature>
<feature type="region of interest" description="Disordered" evidence="1">
    <location>
        <begin position="66"/>
        <end position="120"/>
    </location>
</feature>
<sequence length="216" mass="22830">MDKRLDTPVRVNIGGGVAGYAASNGTNCTIAAATTTTDAITYADVPAEITGATVLVAKATKVENIEKHGSKRDGSRSDATPEPLPHFGPTDNHSKNRQKDSSEANSSISGNTTNGTTRGITGHAAGYRAVQVEPTLQSLQYTAPSWSKNCDFSTPMYEIAARTCTYLNHTCSGALIQVKMTQNQDTQANAAQAQQQAQGQQHRIAIPRPGALRSPC</sequence>
<organism evidence="2 3">
    <name type="scientific">Sordaria macrospora</name>
    <dbReference type="NCBI Taxonomy" id="5147"/>
    <lineage>
        <taxon>Eukaryota</taxon>
        <taxon>Fungi</taxon>
        <taxon>Dikarya</taxon>
        <taxon>Ascomycota</taxon>
        <taxon>Pezizomycotina</taxon>
        <taxon>Sordariomycetes</taxon>
        <taxon>Sordariomycetidae</taxon>
        <taxon>Sordariales</taxon>
        <taxon>Sordariaceae</taxon>
        <taxon>Sordaria</taxon>
    </lineage>
</organism>